<reference evidence="1 2" key="1">
    <citation type="submission" date="2015-02" db="EMBL/GenBank/DDBJ databases">
        <title>Single-cell genomics of uncultivated deep-branching MTB reveals a conserved set of magnetosome genes.</title>
        <authorList>
            <person name="Kolinko S."/>
            <person name="Richter M."/>
            <person name="Glockner F.O."/>
            <person name="Brachmann A."/>
            <person name="Schuler D."/>
        </authorList>
    </citation>
    <scope>NUCLEOTIDE SEQUENCE [LARGE SCALE GENOMIC DNA]</scope>
    <source>
        <strain evidence="1">TM-1</strain>
    </source>
</reference>
<proteinExistence type="predicted"/>
<accession>A0A0F3GZW7</accession>
<dbReference type="Gene3D" id="1.10.10.60">
    <property type="entry name" value="Homeodomain-like"/>
    <property type="match status" value="1"/>
</dbReference>
<sequence length="70" mass="8236">MPDKDVIMIRQKELKRLHVIQKVEDGELTQVEAADILSISDRQVRRLLKRIKDEGLLRDNDVYLSYNSNN</sequence>
<dbReference type="InterPro" id="IPR009057">
    <property type="entry name" value="Homeodomain-like_sf"/>
</dbReference>
<dbReference type="AlphaFoldDB" id="A0A0F3GZW7"/>
<gene>
    <name evidence="1" type="ORF">MBAV_000355</name>
</gene>
<dbReference type="Proteomes" id="UP000033423">
    <property type="component" value="Unassembled WGS sequence"/>
</dbReference>
<dbReference type="EMBL" id="LACI01000162">
    <property type="protein sequence ID" value="KJU87451.1"/>
    <property type="molecule type" value="Genomic_DNA"/>
</dbReference>
<dbReference type="SUPFAM" id="SSF46689">
    <property type="entry name" value="Homeodomain-like"/>
    <property type="match status" value="1"/>
</dbReference>
<feature type="non-terminal residue" evidence="1">
    <location>
        <position position="70"/>
    </location>
</feature>
<dbReference type="Pfam" id="PF13384">
    <property type="entry name" value="HTH_23"/>
    <property type="match status" value="1"/>
</dbReference>
<protein>
    <submittedName>
        <fullName evidence="1">Integrase catalytic region</fullName>
    </submittedName>
</protein>
<evidence type="ECO:0000313" key="2">
    <source>
        <dbReference type="Proteomes" id="UP000033423"/>
    </source>
</evidence>
<keyword evidence="2" id="KW-1185">Reference proteome</keyword>
<name>A0A0F3GZW7_9BACT</name>
<evidence type="ECO:0000313" key="1">
    <source>
        <dbReference type="EMBL" id="KJU87451.1"/>
    </source>
</evidence>
<organism evidence="1 2">
    <name type="scientific">Candidatus Magnetobacterium bavaricum</name>
    <dbReference type="NCBI Taxonomy" id="29290"/>
    <lineage>
        <taxon>Bacteria</taxon>
        <taxon>Pseudomonadati</taxon>
        <taxon>Nitrospirota</taxon>
        <taxon>Thermodesulfovibrionia</taxon>
        <taxon>Thermodesulfovibrionales</taxon>
        <taxon>Candidatus Magnetobacteriaceae</taxon>
        <taxon>Candidatus Magnetobacterium</taxon>
    </lineage>
</organism>
<comment type="caution">
    <text evidence="1">The sequence shown here is derived from an EMBL/GenBank/DDBJ whole genome shotgun (WGS) entry which is preliminary data.</text>
</comment>